<evidence type="ECO:0000313" key="1">
    <source>
        <dbReference type="EMBL" id="EHG22343.1"/>
    </source>
</evidence>
<dbReference type="EMBL" id="ACZM01000003">
    <property type="protein sequence ID" value="EHG22343.1"/>
    <property type="molecule type" value="Genomic_DNA"/>
</dbReference>
<proteinExistence type="predicted"/>
<dbReference type="AlphaFoldDB" id="G5GM98"/>
<dbReference type="Proteomes" id="UP000004129">
    <property type="component" value="Unassembled WGS sequence"/>
</dbReference>
<accession>G5GM98</accession>
<dbReference type="OrthoDB" id="9850634at2"/>
<dbReference type="PATRIC" id="fig|679201.3.peg.380"/>
<dbReference type="STRING" id="679201.HMPREF9334_00379"/>
<dbReference type="RefSeq" id="WP_006691829.1">
    <property type="nucleotide sequence ID" value="NZ_JH376797.1"/>
</dbReference>
<evidence type="ECO:0000313" key="2">
    <source>
        <dbReference type="Proteomes" id="UP000004129"/>
    </source>
</evidence>
<organism evidence="1 2">
    <name type="scientific">Selenomonas infelix ATCC 43532</name>
    <dbReference type="NCBI Taxonomy" id="679201"/>
    <lineage>
        <taxon>Bacteria</taxon>
        <taxon>Bacillati</taxon>
        <taxon>Bacillota</taxon>
        <taxon>Negativicutes</taxon>
        <taxon>Selenomonadales</taxon>
        <taxon>Selenomonadaceae</taxon>
        <taxon>Selenomonas</taxon>
    </lineage>
</organism>
<protein>
    <submittedName>
        <fullName evidence="1">Uncharacterized protein</fullName>
    </submittedName>
</protein>
<name>G5GM98_9FIRM</name>
<comment type="caution">
    <text evidence="1">The sequence shown here is derived from an EMBL/GenBank/DDBJ whole genome shotgun (WGS) entry which is preliminary data.</text>
</comment>
<dbReference type="HOGENOM" id="CLU_2169336_0_0_9"/>
<sequence length="110" mass="12760">MTEWQEKAKFINGKAYRPVLAEQIDAVSSDIFHAVEAHHLELIAYQSLHHSQEETEFQTFSLSVKGSYANSIAFLEDFRAKDALITIMSTTMYPLEENIQTDLRYRVYIK</sequence>
<keyword evidence="2" id="KW-1185">Reference proteome</keyword>
<reference evidence="1 2" key="1">
    <citation type="submission" date="2011-08" db="EMBL/GenBank/DDBJ databases">
        <title>The Genome Sequence of Selenomonas infelix ATCC 43532.</title>
        <authorList>
            <consortium name="The Broad Institute Genome Sequencing Platform"/>
            <person name="Earl A."/>
            <person name="Ward D."/>
            <person name="Feldgarden M."/>
            <person name="Gevers D."/>
            <person name="Izard J."/>
            <person name="Blanton J.M."/>
            <person name="Baranova O.V."/>
            <person name="Dewhirst F.E."/>
            <person name="Young S.K."/>
            <person name="Zeng Q."/>
            <person name="Gargeya S."/>
            <person name="Fitzgerald M."/>
            <person name="Haas B."/>
            <person name="Abouelleil A."/>
            <person name="Alvarado L."/>
            <person name="Arachchi H.M."/>
            <person name="Berlin A."/>
            <person name="Brown A."/>
            <person name="Chapman S.B."/>
            <person name="Chen Z."/>
            <person name="Dunbar C."/>
            <person name="Freedman E."/>
            <person name="Gearin G."/>
            <person name="Gellesch M."/>
            <person name="Goldberg J."/>
            <person name="Griggs A."/>
            <person name="Gujja S."/>
            <person name="Heiman D."/>
            <person name="Howarth C."/>
            <person name="Larson L."/>
            <person name="Lui A."/>
            <person name="MacDonald P.J.P."/>
            <person name="Montmayeur A."/>
            <person name="Murphy C."/>
            <person name="Neiman D."/>
            <person name="Pearson M."/>
            <person name="Priest M."/>
            <person name="Roberts A."/>
            <person name="Saif S."/>
            <person name="Shea T."/>
            <person name="Shenoy N."/>
            <person name="Sisk P."/>
            <person name="Stolte C."/>
            <person name="Sykes S."/>
            <person name="Wortman J."/>
            <person name="Nusbaum C."/>
            <person name="Birren B."/>
        </authorList>
    </citation>
    <scope>NUCLEOTIDE SEQUENCE [LARGE SCALE GENOMIC DNA]</scope>
    <source>
        <strain evidence="1 2">ATCC 43532</strain>
    </source>
</reference>
<gene>
    <name evidence="1" type="ORF">HMPREF9334_00379</name>
</gene>